<dbReference type="Proteomes" id="UP001226762">
    <property type="component" value="Unassembled WGS sequence"/>
</dbReference>
<feature type="domain" description="OmpA-like" evidence="7">
    <location>
        <begin position="104"/>
        <end position="221"/>
    </location>
</feature>
<evidence type="ECO:0000256" key="4">
    <source>
        <dbReference type="PROSITE-ProRule" id="PRU00473"/>
    </source>
</evidence>
<name>A0AAE3WAU3_9RHOB</name>
<keyword evidence="2 4" id="KW-0472">Membrane</keyword>
<dbReference type="PANTHER" id="PTHR30329:SF21">
    <property type="entry name" value="LIPOPROTEIN YIAD-RELATED"/>
    <property type="match status" value="1"/>
</dbReference>
<keyword evidence="9" id="KW-1185">Reference proteome</keyword>
<dbReference type="PANTHER" id="PTHR30329">
    <property type="entry name" value="STATOR ELEMENT OF FLAGELLAR MOTOR COMPLEX"/>
    <property type="match status" value="1"/>
</dbReference>
<feature type="signal peptide" evidence="6">
    <location>
        <begin position="1"/>
        <end position="21"/>
    </location>
</feature>
<dbReference type="EMBL" id="JANHAX010000002">
    <property type="protein sequence ID" value="MDQ2089561.1"/>
    <property type="molecule type" value="Genomic_DNA"/>
</dbReference>
<dbReference type="InterPro" id="IPR050330">
    <property type="entry name" value="Bact_OuterMem_StrucFunc"/>
</dbReference>
<protein>
    <submittedName>
        <fullName evidence="8">OmpA family protein</fullName>
    </submittedName>
</protein>
<dbReference type="AlphaFoldDB" id="A0AAE3WAU3"/>
<dbReference type="Gene3D" id="3.30.1330.60">
    <property type="entry name" value="OmpA-like domain"/>
    <property type="match status" value="1"/>
</dbReference>
<evidence type="ECO:0000256" key="5">
    <source>
        <dbReference type="SAM" id="Phobius"/>
    </source>
</evidence>
<dbReference type="PROSITE" id="PS51123">
    <property type="entry name" value="OMPA_2"/>
    <property type="match status" value="1"/>
</dbReference>
<dbReference type="Pfam" id="PF00691">
    <property type="entry name" value="OmpA"/>
    <property type="match status" value="1"/>
</dbReference>
<evidence type="ECO:0000256" key="3">
    <source>
        <dbReference type="ARBA" id="ARBA00023237"/>
    </source>
</evidence>
<evidence type="ECO:0000313" key="9">
    <source>
        <dbReference type="Proteomes" id="UP001226762"/>
    </source>
</evidence>
<keyword evidence="6" id="KW-0732">Signal</keyword>
<evidence type="ECO:0000256" key="2">
    <source>
        <dbReference type="ARBA" id="ARBA00023136"/>
    </source>
</evidence>
<dbReference type="InterPro" id="IPR036737">
    <property type="entry name" value="OmpA-like_sf"/>
</dbReference>
<evidence type="ECO:0000259" key="7">
    <source>
        <dbReference type="PROSITE" id="PS51123"/>
    </source>
</evidence>
<feature type="chain" id="PRO_5042178755" evidence="6">
    <location>
        <begin position="22"/>
        <end position="222"/>
    </location>
</feature>
<evidence type="ECO:0000313" key="8">
    <source>
        <dbReference type="EMBL" id="MDQ2089561.1"/>
    </source>
</evidence>
<comment type="caution">
    <text evidence="8">The sequence shown here is derived from an EMBL/GenBank/DDBJ whole genome shotgun (WGS) entry which is preliminary data.</text>
</comment>
<gene>
    <name evidence="8" type="ORF">NO357_06570</name>
</gene>
<comment type="subcellular location">
    <subcellularLocation>
        <location evidence="1">Cell outer membrane</location>
    </subcellularLocation>
</comment>
<sequence length="222" mass="22929">MNRARKITLALAAGSLGLTTACTDPAYLSPDDPDYKTKQGALLGAGLGAAIGAVTAGSGDRGKAAMTGAVVGAAAGVIGGSILDRQERDLRNAVGNDVRITNTGDRLIVTMPQDILFATDSASLRPDLQSDIRAVARNLNAYPNSTVQVLGHTDNVGDAGYNQGLSERRAETVALLLVNSGVKAARVRSIGRGESQPVASNLTSQGRQQNRRVEIVILPNAA</sequence>
<dbReference type="PRINTS" id="PR01021">
    <property type="entry name" value="OMPADOMAIN"/>
</dbReference>
<dbReference type="SUPFAM" id="SSF103088">
    <property type="entry name" value="OmpA-like"/>
    <property type="match status" value="1"/>
</dbReference>
<keyword evidence="3" id="KW-0998">Cell outer membrane</keyword>
<dbReference type="CDD" id="cd07185">
    <property type="entry name" value="OmpA_C-like"/>
    <property type="match status" value="1"/>
</dbReference>
<reference evidence="8" key="2">
    <citation type="submission" date="2023-02" db="EMBL/GenBank/DDBJ databases">
        <title>'Rhodoalgimonas zhirmunskyi' gen. nov., isolated from a red alga.</title>
        <authorList>
            <person name="Nedashkovskaya O.I."/>
            <person name="Otstavnykh N.Y."/>
            <person name="Bystritskaya E.P."/>
            <person name="Balabanova L.A."/>
            <person name="Isaeva M.P."/>
        </authorList>
    </citation>
    <scope>NUCLEOTIDE SEQUENCE</scope>
    <source>
        <strain evidence="8">KCTC 52189</strain>
    </source>
</reference>
<proteinExistence type="predicted"/>
<keyword evidence="5" id="KW-0812">Transmembrane</keyword>
<dbReference type="PROSITE" id="PS51257">
    <property type="entry name" value="PROKAR_LIPOPROTEIN"/>
    <property type="match status" value="1"/>
</dbReference>
<keyword evidence="5" id="KW-1133">Transmembrane helix</keyword>
<organism evidence="8 9">
    <name type="scientific">Marimonas arenosa</name>
    <dbReference type="NCBI Taxonomy" id="1795305"/>
    <lineage>
        <taxon>Bacteria</taxon>
        <taxon>Pseudomonadati</taxon>
        <taxon>Pseudomonadota</taxon>
        <taxon>Alphaproteobacteria</taxon>
        <taxon>Rhodobacterales</taxon>
        <taxon>Paracoccaceae</taxon>
        <taxon>Marimonas</taxon>
    </lineage>
</organism>
<reference evidence="8" key="1">
    <citation type="submission" date="2022-07" db="EMBL/GenBank/DDBJ databases">
        <authorList>
            <person name="Otstavnykh N."/>
            <person name="Isaeva M."/>
            <person name="Bystritskaya E."/>
        </authorList>
    </citation>
    <scope>NUCLEOTIDE SEQUENCE</scope>
    <source>
        <strain evidence="8">KCTC 52189</strain>
    </source>
</reference>
<dbReference type="InterPro" id="IPR006664">
    <property type="entry name" value="OMP_bac"/>
</dbReference>
<feature type="transmembrane region" description="Helical" evidence="5">
    <location>
        <begin position="64"/>
        <end position="83"/>
    </location>
</feature>
<dbReference type="InterPro" id="IPR006665">
    <property type="entry name" value="OmpA-like"/>
</dbReference>
<accession>A0AAE3WAU3</accession>
<evidence type="ECO:0000256" key="6">
    <source>
        <dbReference type="SAM" id="SignalP"/>
    </source>
</evidence>
<dbReference type="RefSeq" id="WP_306734835.1">
    <property type="nucleotide sequence ID" value="NZ_JANHAX010000002.1"/>
</dbReference>
<dbReference type="GO" id="GO:0009279">
    <property type="term" value="C:cell outer membrane"/>
    <property type="evidence" value="ECO:0007669"/>
    <property type="project" value="UniProtKB-SubCell"/>
</dbReference>
<evidence type="ECO:0000256" key="1">
    <source>
        <dbReference type="ARBA" id="ARBA00004442"/>
    </source>
</evidence>